<protein>
    <submittedName>
        <fullName evidence="1">Uncharacterized protein</fullName>
    </submittedName>
</protein>
<organism evidence="1 2">
    <name type="scientific">Methylobacterium haplocladii</name>
    <dbReference type="NCBI Taxonomy" id="1176176"/>
    <lineage>
        <taxon>Bacteria</taxon>
        <taxon>Pseudomonadati</taxon>
        <taxon>Pseudomonadota</taxon>
        <taxon>Alphaproteobacteria</taxon>
        <taxon>Hyphomicrobiales</taxon>
        <taxon>Methylobacteriaceae</taxon>
        <taxon>Methylobacterium</taxon>
    </lineage>
</organism>
<proteinExistence type="predicted"/>
<keyword evidence="2" id="KW-1185">Reference proteome</keyword>
<dbReference type="AlphaFoldDB" id="A0A512IK76"/>
<dbReference type="EMBL" id="BJZT01000005">
    <property type="protein sequence ID" value="GEO98091.1"/>
    <property type="molecule type" value="Genomic_DNA"/>
</dbReference>
<reference evidence="1 2" key="1">
    <citation type="submission" date="2019-07" db="EMBL/GenBank/DDBJ databases">
        <title>Whole genome shotgun sequence of Methylobacterium haplocladii NBRC 107714.</title>
        <authorList>
            <person name="Hosoyama A."/>
            <person name="Uohara A."/>
            <person name="Ohji S."/>
            <person name="Ichikawa N."/>
        </authorList>
    </citation>
    <scope>NUCLEOTIDE SEQUENCE [LARGE SCALE GENOMIC DNA]</scope>
    <source>
        <strain evidence="1 2">NBRC 107714</strain>
    </source>
</reference>
<gene>
    <name evidence="1" type="ORF">MHA02_04790</name>
</gene>
<sequence length="86" mass="9013">MPAEHEAARSVAVEPVRGLRPARQAEAQVVEAIGQCRTAFRPGMNGQTGRLVDDEHQGIAVEEADAYVSRSHGAGLEPGTGGSKYG</sequence>
<name>A0A512IK76_9HYPH</name>
<dbReference type="Proteomes" id="UP000321258">
    <property type="component" value="Unassembled WGS sequence"/>
</dbReference>
<evidence type="ECO:0000313" key="1">
    <source>
        <dbReference type="EMBL" id="GEO98091.1"/>
    </source>
</evidence>
<comment type="caution">
    <text evidence="1">The sequence shown here is derived from an EMBL/GenBank/DDBJ whole genome shotgun (WGS) entry which is preliminary data.</text>
</comment>
<accession>A0A512IK76</accession>
<evidence type="ECO:0000313" key="2">
    <source>
        <dbReference type="Proteomes" id="UP000321258"/>
    </source>
</evidence>